<evidence type="ECO:0000313" key="3">
    <source>
        <dbReference type="Proteomes" id="UP001642540"/>
    </source>
</evidence>
<comment type="caution">
    <text evidence="2">The sequence shown here is derived from an EMBL/GenBank/DDBJ whole genome shotgun (WGS) entry which is preliminary data.</text>
</comment>
<sequence>MITKKIRKIVKYRILVMVYLFFASDWEWNAKQECIVPASIYIRWNARLLSTGTTFSFFMVTFLLSKLPNAEYMESTQNFVTFILGWMEAFMVNVILMFGIQMKRYSRDVIYILNEMSRYSDNVEELMRRQNTQFNRKEQKYLDKAGMLLGLTTVLTAFVPFAFAACFCDMMEPTHAMLQEYLEVNISFQPKFTALILLVTWF</sequence>
<feature type="transmembrane region" description="Helical" evidence="1">
    <location>
        <begin position="79"/>
        <end position="100"/>
    </location>
</feature>
<evidence type="ECO:0000256" key="1">
    <source>
        <dbReference type="SAM" id="Phobius"/>
    </source>
</evidence>
<keyword evidence="3" id="KW-1185">Reference proteome</keyword>
<feature type="transmembrane region" description="Helical" evidence="1">
    <location>
        <begin position="48"/>
        <end position="67"/>
    </location>
</feature>
<keyword evidence="1" id="KW-0472">Membrane</keyword>
<reference evidence="2 3" key="1">
    <citation type="submission" date="2024-08" db="EMBL/GenBank/DDBJ databases">
        <authorList>
            <person name="Cucini C."/>
            <person name="Frati F."/>
        </authorList>
    </citation>
    <scope>NUCLEOTIDE SEQUENCE [LARGE SCALE GENOMIC DNA]</scope>
</reference>
<name>A0ABP1S1K7_9HEXA</name>
<proteinExistence type="predicted"/>
<feature type="transmembrane region" description="Helical" evidence="1">
    <location>
        <begin position="145"/>
        <end position="168"/>
    </location>
</feature>
<dbReference type="EMBL" id="CAXLJM020000144">
    <property type="protein sequence ID" value="CAL8140983.1"/>
    <property type="molecule type" value="Genomic_DNA"/>
</dbReference>
<dbReference type="Proteomes" id="UP001642540">
    <property type="component" value="Unassembled WGS sequence"/>
</dbReference>
<evidence type="ECO:0000313" key="2">
    <source>
        <dbReference type="EMBL" id="CAL8140983.1"/>
    </source>
</evidence>
<protein>
    <submittedName>
        <fullName evidence="2">Uncharacterized protein</fullName>
    </submittedName>
</protein>
<gene>
    <name evidence="2" type="ORF">ODALV1_LOCUS28516</name>
</gene>
<organism evidence="2 3">
    <name type="scientific">Orchesella dallaii</name>
    <dbReference type="NCBI Taxonomy" id="48710"/>
    <lineage>
        <taxon>Eukaryota</taxon>
        <taxon>Metazoa</taxon>
        <taxon>Ecdysozoa</taxon>
        <taxon>Arthropoda</taxon>
        <taxon>Hexapoda</taxon>
        <taxon>Collembola</taxon>
        <taxon>Entomobryomorpha</taxon>
        <taxon>Entomobryoidea</taxon>
        <taxon>Orchesellidae</taxon>
        <taxon>Orchesellinae</taxon>
        <taxon>Orchesella</taxon>
    </lineage>
</organism>
<keyword evidence="1" id="KW-0812">Transmembrane</keyword>
<accession>A0ABP1S1K7</accession>
<keyword evidence="1" id="KW-1133">Transmembrane helix</keyword>